<gene>
    <name evidence="5" type="ORF">AFUS01_LOCUS44997</name>
</gene>
<evidence type="ECO:0000256" key="1">
    <source>
        <dbReference type="ARBA" id="ARBA00010617"/>
    </source>
</evidence>
<dbReference type="GO" id="GO:0005506">
    <property type="term" value="F:iron ion binding"/>
    <property type="evidence" value="ECO:0007669"/>
    <property type="project" value="InterPro"/>
</dbReference>
<dbReference type="EMBL" id="CAJVCH010570712">
    <property type="protein sequence ID" value="CAG7835657.1"/>
    <property type="molecule type" value="Genomic_DNA"/>
</dbReference>
<name>A0A8J2LS37_9HEXA</name>
<sequence>MPYTNAVIQETMRITPLFPAGVPHVTSEDYNLGGYSIAKGTVVVSMTVAIHNDPDIWADPQVFLPERFLTADGSRNINHEAFFPFGVGKRACPGKHLAKHNLFIFVSSIFQRFSLSVGNSSGKVNLNPKQISSTLAPTPQELVFTPRSIPD</sequence>
<comment type="similarity">
    <text evidence="1 4">Belongs to the cytochrome P450 family.</text>
</comment>
<proteinExistence type="inferred from homology"/>
<dbReference type="PANTHER" id="PTHR24300">
    <property type="entry name" value="CYTOCHROME P450 508A4-RELATED"/>
    <property type="match status" value="1"/>
</dbReference>
<keyword evidence="2 4" id="KW-0479">Metal-binding</keyword>
<keyword evidence="6" id="KW-1185">Reference proteome</keyword>
<protein>
    <recommendedName>
        <fullName evidence="7">Cytochrome P450</fullName>
    </recommendedName>
</protein>
<dbReference type="GO" id="GO:0008395">
    <property type="term" value="F:steroid hydroxylase activity"/>
    <property type="evidence" value="ECO:0007669"/>
    <property type="project" value="TreeGrafter"/>
</dbReference>
<evidence type="ECO:0008006" key="7">
    <source>
        <dbReference type="Google" id="ProtNLM"/>
    </source>
</evidence>
<keyword evidence="3 4" id="KW-0408">Iron</keyword>
<dbReference type="InterPro" id="IPR017972">
    <property type="entry name" value="Cyt_P450_CS"/>
</dbReference>
<dbReference type="PANTHER" id="PTHR24300:SF397">
    <property type="entry name" value="CYTOCHROME P450 2U1"/>
    <property type="match status" value="1"/>
</dbReference>
<keyword evidence="4" id="KW-0560">Oxidoreductase</keyword>
<keyword evidence="4" id="KW-0503">Monooxygenase</keyword>
<evidence type="ECO:0000256" key="2">
    <source>
        <dbReference type="ARBA" id="ARBA00022723"/>
    </source>
</evidence>
<accession>A0A8J2LS37</accession>
<dbReference type="Pfam" id="PF00067">
    <property type="entry name" value="p450"/>
    <property type="match status" value="1"/>
</dbReference>
<comment type="caution">
    <text evidence="5">The sequence shown here is derived from an EMBL/GenBank/DDBJ whole genome shotgun (WGS) entry which is preliminary data.</text>
</comment>
<dbReference type="GO" id="GO:0005737">
    <property type="term" value="C:cytoplasm"/>
    <property type="evidence" value="ECO:0007669"/>
    <property type="project" value="TreeGrafter"/>
</dbReference>
<dbReference type="InterPro" id="IPR001128">
    <property type="entry name" value="Cyt_P450"/>
</dbReference>
<dbReference type="OrthoDB" id="3934656at2759"/>
<evidence type="ECO:0000313" key="6">
    <source>
        <dbReference type="Proteomes" id="UP000708208"/>
    </source>
</evidence>
<dbReference type="PROSITE" id="PS00086">
    <property type="entry name" value="CYTOCHROME_P450"/>
    <property type="match status" value="1"/>
</dbReference>
<dbReference type="GO" id="GO:0006805">
    <property type="term" value="P:xenobiotic metabolic process"/>
    <property type="evidence" value="ECO:0007669"/>
    <property type="project" value="TreeGrafter"/>
</dbReference>
<dbReference type="InterPro" id="IPR050182">
    <property type="entry name" value="Cytochrome_P450_fam2"/>
</dbReference>
<organism evidence="5 6">
    <name type="scientific">Allacma fusca</name>
    <dbReference type="NCBI Taxonomy" id="39272"/>
    <lineage>
        <taxon>Eukaryota</taxon>
        <taxon>Metazoa</taxon>
        <taxon>Ecdysozoa</taxon>
        <taxon>Arthropoda</taxon>
        <taxon>Hexapoda</taxon>
        <taxon>Collembola</taxon>
        <taxon>Symphypleona</taxon>
        <taxon>Sminthuridae</taxon>
        <taxon>Allacma</taxon>
    </lineage>
</organism>
<dbReference type="Proteomes" id="UP000708208">
    <property type="component" value="Unassembled WGS sequence"/>
</dbReference>
<evidence type="ECO:0000256" key="4">
    <source>
        <dbReference type="RuleBase" id="RU000461"/>
    </source>
</evidence>
<evidence type="ECO:0000256" key="3">
    <source>
        <dbReference type="ARBA" id="ARBA00023004"/>
    </source>
</evidence>
<dbReference type="GO" id="GO:0006082">
    <property type="term" value="P:organic acid metabolic process"/>
    <property type="evidence" value="ECO:0007669"/>
    <property type="project" value="TreeGrafter"/>
</dbReference>
<keyword evidence="4" id="KW-0349">Heme</keyword>
<dbReference type="GO" id="GO:0016712">
    <property type="term" value="F:oxidoreductase activity, acting on paired donors, with incorporation or reduction of molecular oxygen, reduced flavin or flavoprotein as one donor, and incorporation of one atom of oxygen"/>
    <property type="evidence" value="ECO:0007669"/>
    <property type="project" value="TreeGrafter"/>
</dbReference>
<reference evidence="5" key="1">
    <citation type="submission" date="2021-06" db="EMBL/GenBank/DDBJ databases">
        <authorList>
            <person name="Hodson N. C."/>
            <person name="Mongue J. A."/>
            <person name="Jaron S. K."/>
        </authorList>
    </citation>
    <scope>NUCLEOTIDE SEQUENCE</scope>
</reference>
<dbReference type="GO" id="GO:0020037">
    <property type="term" value="F:heme binding"/>
    <property type="evidence" value="ECO:0007669"/>
    <property type="project" value="InterPro"/>
</dbReference>
<dbReference type="AlphaFoldDB" id="A0A8J2LS37"/>
<evidence type="ECO:0000313" key="5">
    <source>
        <dbReference type="EMBL" id="CAG7835657.1"/>
    </source>
</evidence>